<protein>
    <submittedName>
        <fullName evidence="1">Variable surface protein</fullName>
    </submittedName>
</protein>
<comment type="caution">
    <text evidence="1">The sequence shown here is derived from an EMBL/GenBank/DDBJ whole genome shotgun (WGS) entry which is preliminary data.</text>
</comment>
<dbReference type="RefSeq" id="XP_028546869.1">
    <property type="nucleotide sequence ID" value="XM_028691068.1"/>
</dbReference>
<dbReference type="EMBL" id="BDQF01000212">
    <property type="protein sequence ID" value="GAW84280.1"/>
    <property type="molecule type" value="Genomic_DNA"/>
</dbReference>
<organism evidence="1 2">
    <name type="scientific">Plasmodium gonderi</name>
    <dbReference type="NCBI Taxonomy" id="77519"/>
    <lineage>
        <taxon>Eukaryota</taxon>
        <taxon>Sar</taxon>
        <taxon>Alveolata</taxon>
        <taxon>Apicomplexa</taxon>
        <taxon>Aconoidasida</taxon>
        <taxon>Haemosporida</taxon>
        <taxon>Plasmodiidae</taxon>
        <taxon>Plasmodium</taxon>
        <taxon>Plasmodium (Plasmodium)</taxon>
    </lineage>
</organism>
<evidence type="ECO:0000313" key="1">
    <source>
        <dbReference type="EMBL" id="GAW84280.1"/>
    </source>
</evidence>
<name>A0A1Y1JPZ6_PLAGO</name>
<accession>A0A1Y1JPZ6</accession>
<dbReference type="OrthoDB" id="10304911at2759"/>
<proteinExistence type="predicted"/>
<dbReference type="Pfam" id="PF05795">
    <property type="entry name" value="Plasmodium_Vir"/>
    <property type="match status" value="1"/>
</dbReference>
<dbReference type="Proteomes" id="UP000195521">
    <property type="component" value="Unassembled WGS sequence"/>
</dbReference>
<evidence type="ECO:0000313" key="2">
    <source>
        <dbReference type="Proteomes" id="UP000195521"/>
    </source>
</evidence>
<dbReference type="InterPro" id="IPR008780">
    <property type="entry name" value="Plasmodium_Vir"/>
</dbReference>
<gene>
    <name evidence="1" type="ORF">PGO_002095</name>
</gene>
<dbReference type="AlphaFoldDB" id="A0A1Y1JPZ6"/>
<reference evidence="2" key="1">
    <citation type="submission" date="2017-04" db="EMBL/GenBank/DDBJ databases">
        <title>Plasmodium gonderi genome.</title>
        <authorList>
            <person name="Arisue N."/>
            <person name="Honma H."/>
            <person name="Kawai S."/>
            <person name="Tougan T."/>
            <person name="Tanabe K."/>
            <person name="Horii T."/>
        </authorList>
    </citation>
    <scope>NUCLEOTIDE SEQUENCE [LARGE SCALE GENOMIC DNA]</scope>
    <source>
        <strain evidence="2">ATCC 30045</strain>
    </source>
</reference>
<dbReference type="GeneID" id="39745088"/>
<sequence>MTKDIYKFVDNFQQLENIMKTEEREKQPMEDADCNDIEKNKFQNFSSNIKNICHKALNYSMYIKTYYSNIDEESCCIYLYYWLYHTQLNGKNINDINFVYRELINISGESYAFYCNNHKNFKITDDEMTKLKDIYDLYSMLNNINDDTKDSHEQCAYANKCAIIYMNHKDTCKYNNFSNFCNALEQLKNKYNKKMSSSNCENGSPKTLPSLRSNNFINLTLIPIVFTTCGRSIRYEFIKKKKKYNNINKERNILGSSDAPTCDFRNNKYLILYNTH</sequence>
<keyword evidence="2" id="KW-1185">Reference proteome</keyword>